<dbReference type="Pfam" id="PF00106">
    <property type="entry name" value="adh_short"/>
    <property type="match status" value="1"/>
</dbReference>
<dbReference type="SUPFAM" id="SSF51735">
    <property type="entry name" value="NAD(P)-binding Rossmann-fold domains"/>
    <property type="match status" value="1"/>
</dbReference>
<keyword evidence="3" id="KW-1185">Reference proteome</keyword>
<dbReference type="InterPro" id="IPR036291">
    <property type="entry name" value="NAD(P)-bd_dom_sf"/>
</dbReference>
<evidence type="ECO:0000313" key="2">
    <source>
        <dbReference type="EMBL" id="OCK85762.1"/>
    </source>
</evidence>
<evidence type="ECO:0008006" key="4">
    <source>
        <dbReference type="Google" id="ProtNLM"/>
    </source>
</evidence>
<dbReference type="PANTHER" id="PTHR43157">
    <property type="entry name" value="PHOSPHATIDYLINOSITOL-GLYCAN BIOSYNTHESIS CLASS F PROTEIN-RELATED"/>
    <property type="match status" value="1"/>
</dbReference>
<dbReference type="InterPro" id="IPR002347">
    <property type="entry name" value="SDR_fam"/>
</dbReference>
<organism evidence="2 3">
    <name type="scientific">Lepidopterella palustris CBS 459.81</name>
    <dbReference type="NCBI Taxonomy" id="1314670"/>
    <lineage>
        <taxon>Eukaryota</taxon>
        <taxon>Fungi</taxon>
        <taxon>Dikarya</taxon>
        <taxon>Ascomycota</taxon>
        <taxon>Pezizomycotina</taxon>
        <taxon>Dothideomycetes</taxon>
        <taxon>Pleosporomycetidae</taxon>
        <taxon>Mytilinidiales</taxon>
        <taxon>Argynnaceae</taxon>
        <taxon>Lepidopterella</taxon>
    </lineage>
</organism>
<dbReference type="OrthoDB" id="542013at2759"/>
<gene>
    <name evidence="2" type="ORF">K432DRAFT_317808</name>
</gene>
<dbReference type="PANTHER" id="PTHR43157:SF22">
    <property type="entry name" value="SHORT-CHAIN DEHYDROGENASE_REDUCTASE PHMF"/>
    <property type="match status" value="1"/>
</dbReference>
<sequence>MAVLFKLLKQKWFAHSGPTIPLEDRIVIVTGSTTGRRFEAAVILSAVGASKLILGVCSLDRSHEAKSAIEAHTHQLNQIELWSLDMDLHGSIQQFAAQASKDLGRLDIVILNVAIPHEWEETLQANSLSTTILGLLLWLKLRASKIAENTPVLEMYKLGTGLIS</sequence>
<dbReference type="AlphaFoldDB" id="A0A8E2EKN6"/>
<protein>
    <recommendedName>
        <fullName evidence="4">NAD(P)-binding protein</fullName>
    </recommendedName>
</protein>
<evidence type="ECO:0000256" key="1">
    <source>
        <dbReference type="ARBA" id="ARBA00023002"/>
    </source>
</evidence>
<dbReference type="Gene3D" id="3.40.50.720">
    <property type="entry name" value="NAD(P)-binding Rossmann-like Domain"/>
    <property type="match status" value="1"/>
</dbReference>
<dbReference type="GO" id="GO:0016491">
    <property type="term" value="F:oxidoreductase activity"/>
    <property type="evidence" value="ECO:0007669"/>
    <property type="project" value="UniProtKB-KW"/>
</dbReference>
<reference evidence="2 3" key="1">
    <citation type="journal article" date="2016" name="Nat. Commun.">
        <title>Ectomycorrhizal ecology is imprinted in the genome of the dominant symbiotic fungus Cenococcum geophilum.</title>
        <authorList>
            <consortium name="DOE Joint Genome Institute"/>
            <person name="Peter M."/>
            <person name="Kohler A."/>
            <person name="Ohm R.A."/>
            <person name="Kuo A."/>
            <person name="Krutzmann J."/>
            <person name="Morin E."/>
            <person name="Arend M."/>
            <person name="Barry K.W."/>
            <person name="Binder M."/>
            <person name="Choi C."/>
            <person name="Clum A."/>
            <person name="Copeland A."/>
            <person name="Grisel N."/>
            <person name="Haridas S."/>
            <person name="Kipfer T."/>
            <person name="LaButti K."/>
            <person name="Lindquist E."/>
            <person name="Lipzen A."/>
            <person name="Maire R."/>
            <person name="Meier B."/>
            <person name="Mihaltcheva S."/>
            <person name="Molinier V."/>
            <person name="Murat C."/>
            <person name="Poggeler S."/>
            <person name="Quandt C.A."/>
            <person name="Sperisen C."/>
            <person name="Tritt A."/>
            <person name="Tisserant E."/>
            <person name="Crous P.W."/>
            <person name="Henrissat B."/>
            <person name="Nehls U."/>
            <person name="Egli S."/>
            <person name="Spatafora J.W."/>
            <person name="Grigoriev I.V."/>
            <person name="Martin F.M."/>
        </authorList>
    </citation>
    <scope>NUCLEOTIDE SEQUENCE [LARGE SCALE GENOMIC DNA]</scope>
    <source>
        <strain evidence="2 3">CBS 459.81</strain>
    </source>
</reference>
<dbReference type="Proteomes" id="UP000250266">
    <property type="component" value="Unassembled WGS sequence"/>
</dbReference>
<evidence type="ECO:0000313" key="3">
    <source>
        <dbReference type="Proteomes" id="UP000250266"/>
    </source>
</evidence>
<keyword evidence="1" id="KW-0560">Oxidoreductase</keyword>
<dbReference type="EMBL" id="KV744814">
    <property type="protein sequence ID" value="OCK85762.1"/>
    <property type="molecule type" value="Genomic_DNA"/>
</dbReference>
<name>A0A8E2EKN6_9PEZI</name>
<accession>A0A8E2EKN6</accession>
<proteinExistence type="predicted"/>